<dbReference type="AlphaFoldDB" id="A0AAE0GN81"/>
<dbReference type="InterPro" id="IPR051223">
    <property type="entry name" value="Polycystin"/>
</dbReference>
<keyword evidence="4 5" id="KW-0472">Membrane</keyword>
<dbReference type="EMBL" id="LGRX02003941">
    <property type="protein sequence ID" value="KAK3281231.1"/>
    <property type="molecule type" value="Genomic_DNA"/>
</dbReference>
<feature type="transmembrane region" description="Helical" evidence="5">
    <location>
        <begin position="269"/>
        <end position="291"/>
    </location>
</feature>
<dbReference type="PANTHER" id="PTHR10877:SF183">
    <property type="entry name" value="AT14535P-RELATED"/>
    <property type="match status" value="1"/>
</dbReference>
<evidence type="ECO:0000256" key="1">
    <source>
        <dbReference type="ARBA" id="ARBA00004141"/>
    </source>
</evidence>
<evidence type="ECO:0000256" key="5">
    <source>
        <dbReference type="SAM" id="Phobius"/>
    </source>
</evidence>
<evidence type="ECO:0000313" key="8">
    <source>
        <dbReference type="Proteomes" id="UP001190700"/>
    </source>
</evidence>
<feature type="domain" description="Polycystin cation channel PKD1/PKD2" evidence="6">
    <location>
        <begin position="227"/>
        <end position="367"/>
    </location>
</feature>
<dbReference type="Gene3D" id="1.10.287.70">
    <property type="match status" value="1"/>
</dbReference>
<dbReference type="Proteomes" id="UP001190700">
    <property type="component" value="Unassembled WGS sequence"/>
</dbReference>
<comment type="subcellular location">
    <subcellularLocation>
        <location evidence="1">Membrane</location>
        <topology evidence="1">Multi-pass membrane protein</topology>
    </subcellularLocation>
</comment>
<evidence type="ECO:0000256" key="4">
    <source>
        <dbReference type="ARBA" id="ARBA00023136"/>
    </source>
</evidence>
<protein>
    <recommendedName>
        <fullName evidence="6">Polycystin cation channel PKD1/PKD2 domain-containing protein</fullName>
    </recommendedName>
</protein>
<reference evidence="7 8" key="1">
    <citation type="journal article" date="2015" name="Genome Biol. Evol.">
        <title>Comparative Genomics of a Bacterivorous Green Alga Reveals Evolutionary Causalities and Consequences of Phago-Mixotrophic Mode of Nutrition.</title>
        <authorList>
            <person name="Burns J.A."/>
            <person name="Paasch A."/>
            <person name="Narechania A."/>
            <person name="Kim E."/>
        </authorList>
    </citation>
    <scope>NUCLEOTIDE SEQUENCE [LARGE SCALE GENOMIC DNA]</scope>
    <source>
        <strain evidence="7 8">PLY_AMNH</strain>
    </source>
</reference>
<sequence length="599" mass="68034">MDGNYFDGLTRRVTFRMLTYNGIERMFCLYDYIFTRDGTGVIKHDHIFKPFSVDNYVSSTHFARLAFELLFCIFICFNLYTEVREFRETARSHGWRQYFRFDFVPFSLDLHLLHIGAYWAEGAALGDFSLRPEDRAGFELRPAEASRVALHPTMRTRGWNVVDMTSIMLNVTAVITWITFTLCGNAMDMNRRYEIYDLKATPRPLKPLTSDNTGMKDFVDHVEYVTFLLSLSATYMSFNGVNLFLFLARTFKHLDFQPRMGVLTRTIKLAMVELLHFAFILAIVYLCYMIMGSVLFGYRMEAFMTFEKSSFTLFQMLIGNGDIGEEMTNVVDSSQHLYSNLFFFSFMSIVYMIILNFLLAIVVEAFAIAKEVGGEAPAVWDDIWVILRDASCALTQDSSLTSDLEGEVDLLLRRNAADQWALPPTSEDLRARRARARTGTAVGYQRQISRAEARTLVLPCNEAAGDLQDPALTAAKVEWLLAADCNGERGRLSHVAKSIVEKYGEPYEDSSTAAEGTKATILLELRVLQRQHQELAATLDAITTHFGINPHPTVRSADRFVPTETPISPLLLYEQGLVITRKGGGEQQVVFLIIWSLAE</sequence>
<keyword evidence="3 5" id="KW-1133">Transmembrane helix</keyword>
<dbReference type="Pfam" id="PF08016">
    <property type="entry name" value="PKD_channel"/>
    <property type="match status" value="1"/>
</dbReference>
<organism evidence="7 8">
    <name type="scientific">Cymbomonas tetramitiformis</name>
    <dbReference type="NCBI Taxonomy" id="36881"/>
    <lineage>
        <taxon>Eukaryota</taxon>
        <taxon>Viridiplantae</taxon>
        <taxon>Chlorophyta</taxon>
        <taxon>Pyramimonadophyceae</taxon>
        <taxon>Pyramimonadales</taxon>
        <taxon>Pyramimonadaceae</taxon>
        <taxon>Cymbomonas</taxon>
    </lineage>
</organism>
<accession>A0AAE0GN81</accession>
<dbReference type="InterPro" id="IPR013122">
    <property type="entry name" value="PKD1_2_channel"/>
</dbReference>
<keyword evidence="8" id="KW-1185">Reference proteome</keyword>
<keyword evidence="2 5" id="KW-0812">Transmembrane</keyword>
<dbReference type="GO" id="GO:0016020">
    <property type="term" value="C:membrane"/>
    <property type="evidence" value="ECO:0007669"/>
    <property type="project" value="UniProtKB-SubCell"/>
</dbReference>
<proteinExistence type="predicted"/>
<feature type="transmembrane region" description="Helical" evidence="5">
    <location>
        <begin position="62"/>
        <end position="81"/>
    </location>
</feature>
<name>A0AAE0GN81_9CHLO</name>
<evidence type="ECO:0000313" key="7">
    <source>
        <dbReference type="EMBL" id="KAK3281231.1"/>
    </source>
</evidence>
<feature type="transmembrane region" description="Helical" evidence="5">
    <location>
        <begin position="167"/>
        <end position="187"/>
    </location>
</feature>
<feature type="transmembrane region" description="Helical" evidence="5">
    <location>
        <begin position="224"/>
        <end position="248"/>
    </location>
</feature>
<feature type="transmembrane region" description="Helical" evidence="5">
    <location>
        <begin position="341"/>
        <end position="363"/>
    </location>
</feature>
<comment type="caution">
    <text evidence="7">The sequence shown here is derived from an EMBL/GenBank/DDBJ whole genome shotgun (WGS) entry which is preliminary data.</text>
</comment>
<evidence type="ECO:0000256" key="2">
    <source>
        <dbReference type="ARBA" id="ARBA00022692"/>
    </source>
</evidence>
<gene>
    <name evidence="7" type="ORF">CYMTET_10966</name>
</gene>
<evidence type="ECO:0000256" key="3">
    <source>
        <dbReference type="ARBA" id="ARBA00022989"/>
    </source>
</evidence>
<evidence type="ECO:0000259" key="6">
    <source>
        <dbReference type="Pfam" id="PF08016"/>
    </source>
</evidence>
<dbReference type="PANTHER" id="PTHR10877">
    <property type="entry name" value="POLYCYSTIN FAMILY MEMBER"/>
    <property type="match status" value="1"/>
</dbReference>